<comment type="caution">
    <text evidence="16">The sequence shown here is derived from an EMBL/GenBank/DDBJ whole genome shotgun (WGS) entry which is preliminary data.</text>
</comment>
<dbReference type="PANTHER" id="PTHR45772:SF10">
    <property type="entry name" value="LIPOPOLYSACCHARIDE EXPORT SYSTEM ATP-BINDING PROTEIN LPTB"/>
    <property type="match status" value="1"/>
</dbReference>
<gene>
    <name evidence="16" type="primary">lptB</name>
    <name evidence="16" type="ORF">G3I67_03285</name>
</gene>
<evidence type="ECO:0000256" key="9">
    <source>
        <dbReference type="ARBA" id="ARBA00022741"/>
    </source>
</evidence>
<dbReference type="SMART" id="SM00382">
    <property type="entry name" value="AAA"/>
    <property type="match status" value="1"/>
</dbReference>
<dbReference type="CDD" id="cd03218">
    <property type="entry name" value="ABC_YhbG"/>
    <property type="match status" value="1"/>
</dbReference>
<dbReference type="Gene3D" id="3.40.50.300">
    <property type="entry name" value="P-loop containing nucleotide triphosphate hydrolases"/>
    <property type="match status" value="1"/>
</dbReference>
<dbReference type="GO" id="GO:0005524">
    <property type="term" value="F:ATP binding"/>
    <property type="evidence" value="ECO:0007669"/>
    <property type="project" value="UniProtKB-KW"/>
</dbReference>
<evidence type="ECO:0000256" key="14">
    <source>
        <dbReference type="ARBA" id="ARBA00026081"/>
    </source>
</evidence>
<comment type="subunit">
    <text evidence="14">Component of the lipopolysaccharide transport and assembly complex. The LptBFG transporter is composed of two ATP-binding proteins (LptB) and two transmembrane proteins (LptF and LptG).</text>
</comment>
<dbReference type="InterPro" id="IPR032823">
    <property type="entry name" value="BCA_ABC_TP_C"/>
</dbReference>
<dbReference type="EMBL" id="JAAGRN010000002">
    <property type="protein sequence ID" value="NDY82248.1"/>
    <property type="molecule type" value="Genomic_DNA"/>
</dbReference>
<dbReference type="AlphaFoldDB" id="A0A6B2QX71"/>
<sequence length="262" mass="28644">MQTSNFAGLTSDLQTASGSLGATGLRKSYGGRMVVQDVSLSVNSGEVVGLLGPNGAGKTTSFYMIVGLVAADAGRIEIDGASVSSMPIHQRARKGLSYLPQDASVFRRLTVEENIRAVLELQTDQNGRKFSKPQIEEQLDSLLEELQINHIRRNSALSLSGGERRRVEISRALATRPRFILLDEPFAGVDPIAVIEIQRIVRFLKSRGIGVLITDHNVRETLGICDRAYIISEGKVLTSGQPDQIVDDPAVRRVYLGEHFKM</sequence>
<keyword evidence="10 16" id="KW-0067">ATP-binding</keyword>
<evidence type="ECO:0000256" key="2">
    <source>
        <dbReference type="ARBA" id="ARBA00004515"/>
    </source>
</evidence>
<keyword evidence="9" id="KW-0547">Nucleotide-binding</keyword>
<dbReference type="RefSeq" id="WP_163651564.1">
    <property type="nucleotide sequence ID" value="NZ_JAAGRN010000002.1"/>
</dbReference>
<dbReference type="PROSITE" id="PS00211">
    <property type="entry name" value="ABC_TRANSPORTER_1"/>
    <property type="match status" value="1"/>
</dbReference>
<evidence type="ECO:0000259" key="15">
    <source>
        <dbReference type="PROSITE" id="PS50893"/>
    </source>
</evidence>
<dbReference type="PANTHER" id="PTHR45772">
    <property type="entry name" value="CONSERVED COMPONENT OF ABC TRANSPORTER FOR NATURAL AMINO ACIDS-RELATED"/>
    <property type="match status" value="1"/>
</dbReference>
<proteinExistence type="inferred from homology"/>
<evidence type="ECO:0000256" key="10">
    <source>
        <dbReference type="ARBA" id="ARBA00022840"/>
    </source>
</evidence>
<evidence type="ECO:0000256" key="5">
    <source>
        <dbReference type="ARBA" id="ARBA00022448"/>
    </source>
</evidence>
<organism evidence="16">
    <name type="scientific">Sheuella amnicola</name>
    <dbReference type="NCBI Taxonomy" id="2707330"/>
    <lineage>
        <taxon>Bacteria</taxon>
        <taxon>Pseudomonadati</taxon>
        <taxon>Pseudomonadota</taxon>
        <taxon>Betaproteobacteria</taxon>
        <taxon>Burkholderiales</taxon>
        <taxon>Alcaligenaceae</taxon>
        <taxon>Sheuella</taxon>
    </lineage>
</organism>
<dbReference type="InterPro" id="IPR027417">
    <property type="entry name" value="P-loop_NTPase"/>
</dbReference>
<dbReference type="GO" id="GO:0055085">
    <property type="term" value="P:transmembrane transport"/>
    <property type="evidence" value="ECO:0007669"/>
    <property type="project" value="InterPro"/>
</dbReference>
<dbReference type="NCBIfam" id="TIGR04406">
    <property type="entry name" value="LPS_export_lptB"/>
    <property type="match status" value="1"/>
</dbReference>
<feature type="domain" description="ABC transporter" evidence="15">
    <location>
        <begin position="20"/>
        <end position="258"/>
    </location>
</feature>
<reference evidence="16" key="1">
    <citation type="submission" date="2020-02" db="EMBL/GenBank/DDBJ databases">
        <authorList>
            <person name="Chen W.-M."/>
        </authorList>
    </citation>
    <scope>NUCLEOTIDE SEQUENCE</scope>
    <source>
        <strain evidence="16">NBD-18</strain>
    </source>
</reference>
<evidence type="ECO:0000256" key="1">
    <source>
        <dbReference type="ARBA" id="ARBA00004496"/>
    </source>
</evidence>
<comment type="similarity">
    <text evidence="3">Belongs to the ABC transporter superfamily. Outer membrane lipopolysaccharide export (TC 1.B.42) family.</text>
</comment>
<evidence type="ECO:0000256" key="4">
    <source>
        <dbReference type="ARBA" id="ARBA00017803"/>
    </source>
</evidence>
<dbReference type="Pfam" id="PF12399">
    <property type="entry name" value="BCA_ABC_TP_C"/>
    <property type="match status" value="1"/>
</dbReference>
<evidence type="ECO:0000256" key="3">
    <source>
        <dbReference type="ARBA" id="ARBA00010865"/>
    </source>
</evidence>
<dbReference type="GO" id="GO:0016887">
    <property type="term" value="F:ATP hydrolysis activity"/>
    <property type="evidence" value="ECO:0007669"/>
    <property type="project" value="InterPro"/>
</dbReference>
<dbReference type="GO" id="GO:0043190">
    <property type="term" value="C:ATP-binding cassette (ABC) transporter complex"/>
    <property type="evidence" value="ECO:0007669"/>
    <property type="project" value="InterPro"/>
</dbReference>
<protein>
    <recommendedName>
        <fullName evidence="4">Lipopolysaccharide export system ATP-binding protein LptB</fullName>
    </recommendedName>
</protein>
<evidence type="ECO:0000256" key="11">
    <source>
        <dbReference type="ARBA" id="ARBA00022967"/>
    </source>
</evidence>
<evidence type="ECO:0000256" key="12">
    <source>
        <dbReference type="ARBA" id="ARBA00023136"/>
    </source>
</evidence>
<comment type="subcellular location">
    <subcellularLocation>
        <location evidence="2">Cell inner membrane</location>
        <topology evidence="2">Peripheral membrane protein</topology>
        <orientation evidence="2">Cytoplasmic side</orientation>
    </subcellularLocation>
    <subcellularLocation>
        <location evidence="1">Cytoplasm</location>
    </subcellularLocation>
</comment>
<keyword evidence="12" id="KW-0472">Membrane</keyword>
<accession>A0A6B2QX71</accession>
<keyword evidence="8" id="KW-0997">Cell inner membrane</keyword>
<evidence type="ECO:0000256" key="7">
    <source>
        <dbReference type="ARBA" id="ARBA00022490"/>
    </source>
</evidence>
<keyword evidence="7" id="KW-0963">Cytoplasm</keyword>
<dbReference type="Pfam" id="PF00005">
    <property type="entry name" value="ABC_tran"/>
    <property type="match status" value="1"/>
</dbReference>
<keyword evidence="11" id="KW-1278">Translocase</keyword>
<keyword evidence="6" id="KW-1003">Cell membrane</keyword>
<evidence type="ECO:0000256" key="13">
    <source>
        <dbReference type="ARBA" id="ARBA00024818"/>
    </source>
</evidence>
<evidence type="ECO:0000256" key="8">
    <source>
        <dbReference type="ARBA" id="ARBA00022519"/>
    </source>
</evidence>
<name>A0A6B2QX71_9BURK</name>
<dbReference type="InterPro" id="IPR051120">
    <property type="entry name" value="ABC_AA/LPS_Transport"/>
</dbReference>
<dbReference type="InterPro" id="IPR003439">
    <property type="entry name" value="ABC_transporter-like_ATP-bd"/>
</dbReference>
<dbReference type="InterPro" id="IPR030921">
    <property type="entry name" value="LPS_export_LptB"/>
</dbReference>
<dbReference type="FunFam" id="3.40.50.300:FF:000151">
    <property type="entry name" value="Lipopolysaccharide ABC transporter ATP-binding protein"/>
    <property type="match status" value="1"/>
</dbReference>
<evidence type="ECO:0000313" key="16">
    <source>
        <dbReference type="EMBL" id="NDY82248.1"/>
    </source>
</evidence>
<dbReference type="InterPro" id="IPR003593">
    <property type="entry name" value="AAA+_ATPase"/>
</dbReference>
<dbReference type="InterPro" id="IPR017871">
    <property type="entry name" value="ABC_transporter-like_CS"/>
</dbReference>
<keyword evidence="5" id="KW-0813">Transport</keyword>
<dbReference type="SUPFAM" id="SSF52540">
    <property type="entry name" value="P-loop containing nucleoside triphosphate hydrolases"/>
    <property type="match status" value="1"/>
</dbReference>
<dbReference type="GO" id="GO:0005737">
    <property type="term" value="C:cytoplasm"/>
    <property type="evidence" value="ECO:0007669"/>
    <property type="project" value="UniProtKB-SubCell"/>
</dbReference>
<evidence type="ECO:0000256" key="6">
    <source>
        <dbReference type="ARBA" id="ARBA00022475"/>
    </source>
</evidence>
<comment type="function">
    <text evidence="13">Part of the ABC transporter complex LptBFG involved in the translocation of lipopolysaccharide (LPS) from the inner membrane to the outer membrane. Probably responsible for energy coupling to the transport system.</text>
</comment>
<dbReference type="PROSITE" id="PS50893">
    <property type="entry name" value="ABC_TRANSPORTER_2"/>
    <property type="match status" value="1"/>
</dbReference>